<feature type="compositionally biased region" description="Low complexity" evidence="1">
    <location>
        <begin position="88"/>
        <end position="103"/>
    </location>
</feature>
<dbReference type="Proteomes" id="UP001153269">
    <property type="component" value="Unassembled WGS sequence"/>
</dbReference>
<comment type="caution">
    <text evidence="2">The sequence shown here is derived from an EMBL/GenBank/DDBJ whole genome shotgun (WGS) entry which is preliminary data.</text>
</comment>
<sequence>MFHSLTPPGSGLHLQPTHSSQLRDRVSVRVKVIPSARLQQDLLVCLLLGPETWRHPTRTLHDHEQRVTEVEEHGDEERRCFQPSTSIAALNESSRASRASSNRSQRRSEASHLTPGQFFCLLRLRRHPAVRSTPLSTRWSTNTPGRSGPRPVHSARRRRWSGGAGVGAPPSPPPPPTTTTSTSSQCCWSGGAVAVTVRHQAEATTVQQLSFLHSQMEMMGPHPSADLTDGSDTVSQHYDHTRWAQFEHQCVSVIELMCRPLI</sequence>
<organism evidence="2 3">
    <name type="scientific">Pleuronectes platessa</name>
    <name type="common">European plaice</name>
    <dbReference type="NCBI Taxonomy" id="8262"/>
    <lineage>
        <taxon>Eukaryota</taxon>
        <taxon>Metazoa</taxon>
        <taxon>Chordata</taxon>
        <taxon>Craniata</taxon>
        <taxon>Vertebrata</taxon>
        <taxon>Euteleostomi</taxon>
        <taxon>Actinopterygii</taxon>
        <taxon>Neopterygii</taxon>
        <taxon>Teleostei</taxon>
        <taxon>Neoteleostei</taxon>
        <taxon>Acanthomorphata</taxon>
        <taxon>Carangaria</taxon>
        <taxon>Pleuronectiformes</taxon>
        <taxon>Pleuronectoidei</taxon>
        <taxon>Pleuronectidae</taxon>
        <taxon>Pleuronectes</taxon>
    </lineage>
</organism>
<name>A0A9N7UF75_PLEPL</name>
<evidence type="ECO:0000313" key="3">
    <source>
        <dbReference type="Proteomes" id="UP001153269"/>
    </source>
</evidence>
<reference evidence="2" key="1">
    <citation type="submission" date="2020-03" db="EMBL/GenBank/DDBJ databases">
        <authorList>
            <person name="Weist P."/>
        </authorList>
    </citation>
    <scope>NUCLEOTIDE SEQUENCE</scope>
</reference>
<proteinExistence type="predicted"/>
<feature type="compositionally biased region" description="Basic and acidic residues" evidence="1">
    <location>
        <begin position="69"/>
        <end position="80"/>
    </location>
</feature>
<feature type="compositionally biased region" description="Polar residues" evidence="1">
    <location>
        <begin position="133"/>
        <end position="145"/>
    </location>
</feature>
<feature type="region of interest" description="Disordered" evidence="1">
    <location>
        <begin position="69"/>
        <end position="111"/>
    </location>
</feature>
<protein>
    <submittedName>
        <fullName evidence="2">Uncharacterized protein</fullName>
    </submittedName>
</protein>
<dbReference type="EMBL" id="CADEAL010001102">
    <property type="protein sequence ID" value="CAB1428953.1"/>
    <property type="molecule type" value="Genomic_DNA"/>
</dbReference>
<evidence type="ECO:0000313" key="2">
    <source>
        <dbReference type="EMBL" id="CAB1428953.1"/>
    </source>
</evidence>
<evidence type="ECO:0000256" key="1">
    <source>
        <dbReference type="SAM" id="MobiDB-lite"/>
    </source>
</evidence>
<gene>
    <name evidence="2" type="ORF">PLEPLA_LOCUS16928</name>
</gene>
<dbReference type="AlphaFoldDB" id="A0A9N7UF75"/>
<keyword evidence="3" id="KW-1185">Reference proteome</keyword>
<feature type="region of interest" description="Disordered" evidence="1">
    <location>
        <begin position="132"/>
        <end position="184"/>
    </location>
</feature>
<feature type="region of interest" description="Disordered" evidence="1">
    <location>
        <begin position="1"/>
        <end position="21"/>
    </location>
</feature>
<accession>A0A9N7UF75</accession>